<evidence type="ECO:0000313" key="2">
    <source>
        <dbReference type="EMBL" id="QSZ34871.1"/>
    </source>
</evidence>
<gene>
    <name evidence="2" type="ORF">DSL72_007730</name>
</gene>
<sequence length="130" mass="14721">MRHIAITSITLLSTLFLVMPVLLIFFLGNKPASNLHFAILSIDASDFKVSNAELENSNTTYDMYMLYARSYCKANFVDNHTPHRFSGAQPKMKLSLCDRGMSSGLMFLVCLFGLILMVFWWLIATDVDRA</sequence>
<name>A0A8A3PIQ8_9HELO</name>
<dbReference type="Proteomes" id="UP000672032">
    <property type="component" value="Chromosome 5"/>
</dbReference>
<protein>
    <submittedName>
        <fullName evidence="2">Uncharacterized protein</fullName>
    </submittedName>
</protein>
<reference evidence="2" key="1">
    <citation type="submission" date="2020-10" db="EMBL/GenBank/DDBJ databases">
        <title>Genome Sequence of Monilinia vaccinii-corymbosi Sheds Light on Mummy Berry Disease Infection of Blueberry and Mating Type.</title>
        <authorList>
            <person name="Yow A.G."/>
            <person name="Zhang Y."/>
            <person name="Bansal K."/>
            <person name="Eacker S.M."/>
            <person name="Sullivan S."/>
            <person name="Liachko I."/>
            <person name="Cubeta M.A."/>
            <person name="Rollins J.A."/>
            <person name="Ashrafi H."/>
        </authorList>
    </citation>
    <scope>NUCLEOTIDE SEQUENCE</scope>
    <source>
        <strain evidence="2">RL-1</strain>
    </source>
</reference>
<keyword evidence="1" id="KW-0472">Membrane</keyword>
<feature type="transmembrane region" description="Helical" evidence="1">
    <location>
        <begin position="6"/>
        <end position="27"/>
    </location>
</feature>
<keyword evidence="3" id="KW-1185">Reference proteome</keyword>
<keyword evidence="1" id="KW-1133">Transmembrane helix</keyword>
<accession>A0A8A3PIQ8</accession>
<evidence type="ECO:0000313" key="3">
    <source>
        <dbReference type="Proteomes" id="UP000672032"/>
    </source>
</evidence>
<keyword evidence="1" id="KW-0812">Transmembrane</keyword>
<organism evidence="2 3">
    <name type="scientific">Monilinia vaccinii-corymbosi</name>
    <dbReference type="NCBI Taxonomy" id="61207"/>
    <lineage>
        <taxon>Eukaryota</taxon>
        <taxon>Fungi</taxon>
        <taxon>Dikarya</taxon>
        <taxon>Ascomycota</taxon>
        <taxon>Pezizomycotina</taxon>
        <taxon>Leotiomycetes</taxon>
        <taxon>Helotiales</taxon>
        <taxon>Sclerotiniaceae</taxon>
        <taxon>Monilinia</taxon>
    </lineage>
</organism>
<proteinExistence type="predicted"/>
<feature type="transmembrane region" description="Helical" evidence="1">
    <location>
        <begin position="101"/>
        <end position="123"/>
    </location>
</feature>
<dbReference type="EMBL" id="CP063409">
    <property type="protein sequence ID" value="QSZ34871.1"/>
    <property type="molecule type" value="Genomic_DNA"/>
</dbReference>
<evidence type="ECO:0000256" key="1">
    <source>
        <dbReference type="SAM" id="Phobius"/>
    </source>
</evidence>
<dbReference type="AlphaFoldDB" id="A0A8A3PIQ8"/>